<evidence type="ECO:0000313" key="2">
    <source>
        <dbReference type="Proteomes" id="UP000236291"/>
    </source>
</evidence>
<organism evidence="1 2">
    <name type="scientific">Trifolium pratense</name>
    <name type="common">Red clover</name>
    <dbReference type="NCBI Taxonomy" id="57577"/>
    <lineage>
        <taxon>Eukaryota</taxon>
        <taxon>Viridiplantae</taxon>
        <taxon>Streptophyta</taxon>
        <taxon>Embryophyta</taxon>
        <taxon>Tracheophyta</taxon>
        <taxon>Spermatophyta</taxon>
        <taxon>Magnoliopsida</taxon>
        <taxon>eudicotyledons</taxon>
        <taxon>Gunneridae</taxon>
        <taxon>Pentapetalae</taxon>
        <taxon>rosids</taxon>
        <taxon>fabids</taxon>
        <taxon>Fabales</taxon>
        <taxon>Fabaceae</taxon>
        <taxon>Papilionoideae</taxon>
        <taxon>50 kb inversion clade</taxon>
        <taxon>NPAAA clade</taxon>
        <taxon>Hologalegina</taxon>
        <taxon>IRL clade</taxon>
        <taxon>Trifolieae</taxon>
        <taxon>Trifolium</taxon>
    </lineage>
</organism>
<reference evidence="1 2" key="2">
    <citation type="journal article" date="2017" name="Front. Plant Sci.">
        <title>Gene Classification and Mining of Molecular Markers Useful in Red Clover (Trifolium pratense) Breeding.</title>
        <authorList>
            <person name="Istvanek J."/>
            <person name="Dluhosova J."/>
            <person name="Dluhos P."/>
            <person name="Patkova L."/>
            <person name="Nedelnik J."/>
            <person name="Repkova J."/>
        </authorList>
    </citation>
    <scope>NUCLEOTIDE SEQUENCE [LARGE SCALE GENOMIC DNA]</scope>
    <source>
        <strain evidence="2">cv. Tatra</strain>
        <tissue evidence="1">Young leaves</tissue>
    </source>
</reference>
<gene>
    <name evidence="1" type="ORF">L195_g060644</name>
</gene>
<accession>A0A2K3K538</accession>
<dbReference type="EMBL" id="ASHM01141509">
    <property type="protein sequence ID" value="PNX61391.1"/>
    <property type="molecule type" value="Genomic_DNA"/>
</dbReference>
<dbReference type="Proteomes" id="UP000236291">
    <property type="component" value="Unassembled WGS sequence"/>
</dbReference>
<proteinExistence type="predicted"/>
<reference evidence="1 2" key="1">
    <citation type="journal article" date="2014" name="Am. J. Bot.">
        <title>Genome assembly and annotation for red clover (Trifolium pratense; Fabaceae).</title>
        <authorList>
            <person name="Istvanek J."/>
            <person name="Jaros M."/>
            <person name="Krenek A."/>
            <person name="Repkova J."/>
        </authorList>
    </citation>
    <scope>NUCLEOTIDE SEQUENCE [LARGE SCALE GENOMIC DNA]</scope>
    <source>
        <strain evidence="2">cv. Tatra</strain>
        <tissue evidence="1">Young leaves</tissue>
    </source>
</reference>
<name>A0A2K3K538_TRIPR</name>
<dbReference type="AlphaFoldDB" id="A0A2K3K538"/>
<comment type="caution">
    <text evidence="1">The sequence shown here is derived from an EMBL/GenBank/DDBJ whole genome shotgun (WGS) entry which is preliminary data.</text>
</comment>
<feature type="non-terminal residue" evidence="1">
    <location>
        <position position="36"/>
    </location>
</feature>
<protein>
    <submittedName>
        <fullName evidence="1">Uncharacterized protein</fullName>
    </submittedName>
</protein>
<sequence>MANSSLQLATSRCSTGVVRFGSLSLRSANSSLQLAM</sequence>
<evidence type="ECO:0000313" key="1">
    <source>
        <dbReference type="EMBL" id="PNX61391.1"/>
    </source>
</evidence>